<keyword evidence="4" id="KW-0479">Metal-binding</keyword>
<comment type="similarity">
    <text evidence="2">Belongs to the complex I 20 kDa subunit family.</text>
</comment>
<evidence type="ECO:0000313" key="9">
    <source>
        <dbReference type="Proteomes" id="UP000245638"/>
    </source>
</evidence>
<dbReference type="AlphaFoldDB" id="A0A2T9X2H5"/>
<dbReference type="SUPFAM" id="SSF56770">
    <property type="entry name" value="HydA/Nqo6-like"/>
    <property type="match status" value="1"/>
</dbReference>
<keyword evidence="5" id="KW-0408">Iron</keyword>
<reference evidence="8 9" key="1">
    <citation type="journal article" date="2015" name="Appl. Environ. Microbiol.">
        <title>Nanoarchaeota, Their Sulfolobales Host, and Nanoarchaeota Virus Distribution across Yellowstone National Park Hot Springs.</title>
        <authorList>
            <person name="Munson-McGee J.H."/>
            <person name="Field E.K."/>
            <person name="Bateson M."/>
            <person name="Rooney C."/>
            <person name="Stepanauskas R."/>
            <person name="Young M.J."/>
        </authorList>
    </citation>
    <scope>NUCLEOTIDE SEQUENCE [LARGE SCALE GENOMIC DNA]</scope>
    <source>
        <strain evidence="8">SCGC AC-742_N10</strain>
    </source>
</reference>
<gene>
    <name evidence="8" type="ORF">DDW13_08205</name>
</gene>
<evidence type="ECO:0000256" key="2">
    <source>
        <dbReference type="ARBA" id="ARBA00009173"/>
    </source>
</evidence>
<dbReference type="Pfam" id="PF01058">
    <property type="entry name" value="Oxidored_q6"/>
    <property type="match status" value="1"/>
</dbReference>
<comment type="caution">
    <text evidence="8">The sequence shown here is derived from an EMBL/GenBank/DDBJ whole genome shotgun (WGS) entry which is preliminary data.</text>
</comment>
<dbReference type="InterPro" id="IPR052375">
    <property type="entry name" value="Complex_I_20kDa-like"/>
</dbReference>
<proteinExistence type="inferred from homology"/>
<dbReference type="SUPFAM" id="SSF54862">
    <property type="entry name" value="4Fe-4S ferredoxins"/>
    <property type="match status" value="1"/>
</dbReference>
<dbReference type="InterPro" id="IPR006137">
    <property type="entry name" value="NADH_UbQ_OxRdtase-like_20kDa"/>
</dbReference>
<name>A0A2T9X2H5_9CREN</name>
<evidence type="ECO:0000256" key="6">
    <source>
        <dbReference type="ARBA" id="ARBA00023014"/>
    </source>
</evidence>
<keyword evidence="6" id="KW-0411">Iron-sulfur</keyword>
<evidence type="ECO:0000313" key="8">
    <source>
        <dbReference type="EMBL" id="PVU74252.1"/>
    </source>
</evidence>
<evidence type="ECO:0000256" key="4">
    <source>
        <dbReference type="ARBA" id="ARBA00022723"/>
    </source>
</evidence>
<keyword evidence="8" id="KW-0830">Ubiquinone</keyword>
<dbReference type="PANTHER" id="PTHR42989:SF1">
    <property type="entry name" value="FORMATE HYDROGENLYASE SUBUNIT 7-RELATED"/>
    <property type="match status" value="1"/>
</dbReference>
<dbReference type="Proteomes" id="UP000245638">
    <property type="component" value="Unassembled WGS sequence"/>
</dbReference>
<sequence>MSWFLKGIKRGIRTEKFPKEKPLEVAPWSTQIEGEGNVNCPTNAIEDNKWTQEKCIFCRRCFPSYKPTGDVNIFDVKKRNPTFRKSFYIYPIDVGTCGGCNLELKLLTSPQYDMSRFGIFFTNTPRHADALLVMGIMTEGMREALMRAYEAMPEPKLIILLGVCAISGGLLGLPPEIKGDVRIAGCPPNPYTILKALIEAKGD</sequence>
<protein>
    <submittedName>
        <fullName evidence="8">NADH:ubiquinone oxidoreductase</fullName>
    </submittedName>
</protein>
<dbReference type="EMBL" id="QEFD01000231">
    <property type="protein sequence ID" value="PVU74252.1"/>
    <property type="molecule type" value="Genomic_DNA"/>
</dbReference>
<evidence type="ECO:0000256" key="1">
    <source>
        <dbReference type="ARBA" id="ARBA00001966"/>
    </source>
</evidence>
<dbReference type="PANTHER" id="PTHR42989">
    <property type="entry name" value="HYDROGENASE-4 COMPONENT I"/>
    <property type="match status" value="1"/>
</dbReference>
<evidence type="ECO:0000259" key="7">
    <source>
        <dbReference type="Pfam" id="PF01058"/>
    </source>
</evidence>
<evidence type="ECO:0000256" key="5">
    <source>
        <dbReference type="ARBA" id="ARBA00023004"/>
    </source>
</evidence>
<organism evidence="8 9">
    <name type="scientific">Acidianus hospitalis</name>
    <dbReference type="NCBI Taxonomy" id="563177"/>
    <lineage>
        <taxon>Archaea</taxon>
        <taxon>Thermoproteota</taxon>
        <taxon>Thermoprotei</taxon>
        <taxon>Sulfolobales</taxon>
        <taxon>Sulfolobaceae</taxon>
        <taxon>Acidianus</taxon>
    </lineage>
</organism>
<accession>A0A2T9X2H5</accession>
<evidence type="ECO:0000256" key="3">
    <source>
        <dbReference type="ARBA" id="ARBA00022485"/>
    </source>
</evidence>
<keyword evidence="3" id="KW-0004">4Fe-4S</keyword>
<feature type="domain" description="NADH:ubiquinone oxidoreductase-like 20kDa subunit" evidence="7">
    <location>
        <begin position="97"/>
        <end position="199"/>
    </location>
</feature>
<dbReference type="GO" id="GO:0051539">
    <property type="term" value="F:4 iron, 4 sulfur cluster binding"/>
    <property type="evidence" value="ECO:0007669"/>
    <property type="project" value="UniProtKB-KW"/>
</dbReference>
<dbReference type="GO" id="GO:0046872">
    <property type="term" value="F:metal ion binding"/>
    <property type="evidence" value="ECO:0007669"/>
    <property type="project" value="UniProtKB-KW"/>
</dbReference>
<dbReference type="Gene3D" id="3.40.50.12280">
    <property type="match status" value="1"/>
</dbReference>
<comment type="cofactor">
    <cofactor evidence="1">
        <name>[4Fe-4S] cluster</name>
        <dbReference type="ChEBI" id="CHEBI:49883"/>
    </cofactor>
</comment>